<protein>
    <submittedName>
        <fullName evidence="1">Uncharacterized protein</fullName>
    </submittedName>
</protein>
<name>A0A2W5FP92_9BURK</name>
<accession>A0A2W5FP92</accession>
<reference evidence="1 2" key="1">
    <citation type="submission" date="2017-08" db="EMBL/GenBank/DDBJ databases">
        <title>Infants hospitalized years apart are colonized by the same room-sourced microbial strains.</title>
        <authorList>
            <person name="Brooks B."/>
            <person name="Olm M.R."/>
            <person name="Firek B.A."/>
            <person name="Baker R."/>
            <person name="Thomas B.C."/>
            <person name="Morowitz M.J."/>
            <person name="Banfield J.F."/>
        </authorList>
    </citation>
    <scope>NUCLEOTIDE SEQUENCE [LARGE SCALE GENOMIC DNA]</scope>
    <source>
        <strain evidence="1">S2_012_000_R2_81</strain>
    </source>
</reference>
<organism evidence="1 2">
    <name type="scientific">Roseateles depolymerans</name>
    <dbReference type="NCBI Taxonomy" id="76731"/>
    <lineage>
        <taxon>Bacteria</taxon>
        <taxon>Pseudomonadati</taxon>
        <taxon>Pseudomonadota</taxon>
        <taxon>Betaproteobacteria</taxon>
        <taxon>Burkholderiales</taxon>
        <taxon>Sphaerotilaceae</taxon>
        <taxon>Roseateles</taxon>
    </lineage>
</organism>
<dbReference type="Proteomes" id="UP000249633">
    <property type="component" value="Unassembled WGS sequence"/>
</dbReference>
<dbReference type="AlphaFoldDB" id="A0A2W5FP92"/>
<sequence>MGDGVGHLSHSGTMSSELQDSIQTVGFLSAEMGQYRVAYRARYRAAFERFEAVSSTATTALFDLQIADLDFVQTIGVLFWMKCVAHCQGAFLMLENGMANQAQVLIRSAVEHLFFACAVLRDHTVVHRLAAVEDSQRRVQAQGMLRLSSLTPEQRQDLENFVGGLAAGGKGITAFDAAHIAGQEDLYQTVYRGLSLIAAHGTLSSVDSFLEVDELDDQHAQIRFGPSPQKIEWTLDLATTLLHRGLQQFEHLGPHQLPQPTSPRP</sequence>
<dbReference type="InterPro" id="IPR043733">
    <property type="entry name" value="DUF5677"/>
</dbReference>
<gene>
    <name evidence="1" type="ORF">DI603_09000</name>
</gene>
<dbReference type="EMBL" id="QFOD01000007">
    <property type="protein sequence ID" value="PZP32812.1"/>
    <property type="molecule type" value="Genomic_DNA"/>
</dbReference>
<comment type="caution">
    <text evidence="1">The sequence shown here is derived from an EMBL/GenBank/DDBJ whole genome shotgun (WGS) entry which is preliminary data.</text>
</comment>
<evidence type="ECO:0000313" key="1">
    <source>
        <dbReference type="EMBL" id="PZP32812.1"/>
    </source>
</evidence>
<evidence type="ECO:0000313" key="2">
    <source>
        <dbReference type="Proteomes" id="UP000249633"/>
    </source>
</evidence>
<dbReference type="Pfam" id="PF18928">
    <property type="entry name" value="DUF5677"/>
    <property type="match status" value="1"/>
</dbReference>
<proteinExistence type="predicted"/>